<proteinExistence type="predicted"/>
<dbReference type="PANTHER" id="PTHR43792:SF1">
    <property type="entry name" value="N-ACETYLTRANSFERASE DOMAIN-CONTAINING PROTEIN"/>
    <property type="match status" value="1"/>
</dbReference>
<dbReference type="InterPro" id="IPR000182">
    <property type="entry name" value="GNAT_dom"/>
</dbReference>
<accession>A0A1D2LL48</accession>
<dbReference type="KEGG" id="bths:CNY62_12690"/>
<dbReference type="Gene3D" id="3.40.630.30">
    <property type="match status" value="1"/>
</dbReference>
<evidence type="ECO:0000259" key="1">
    <source>
        <dbReference type="PROSITE" id="PS51186"/>
    </source>
</evidence>
<dbReference type="AlphaFoldDB" id="A0A1D2LL48"/>
<reference evidence="3" key="3">
    <citation type="submission" date="2018-04" db="EMBL/GenBank/DDBJ databases">
        <authorList>
            <person name="Go L.Y."/>
            <person name="Mitchell J.A."/>
        </authorList>
    </citation>
    <scope>NUCLEOTIDE SEQUENCE</scope>
    <source>
        <strain evidence="3">BSAS1 3</strain>
    </source>
</reference>
<dbReference type="InterPro" id="IPR051531">
    <property type="entry name" value="N-acetyltransferase"/>
</dbReference>
<dbReference type="InterPro" id="IPR016181">
    <property type="entry name" value="Acyl_CoA_acyltransferase"/>
</dbReference>
<dbReference type="GO" id="GO:0016747">
    <property type="term" value="F:acyltransferase activity, transferring groups other than amino-acyl groups"/>
    <property type="evidence" value="ECO:0007669"/>
    <property type="project" value="InterPro"/>
</dbReference>
<evidence type="ECO:0000313" key="4">
    <source>
        <dbReference type="Proteomes" id="UP000243591"/>
    </source>
</evidence>
<protein>
    <submittedName>
        <fullName evidence="2 3">Acetyltransferase</fullName>
    </submittedName>
</protein>
<gene>
    <name evidence="3" type="ORF">BTBSAS_190032</name>
    <name evidence="2" type="ORF">CNY62_12690</name>
</gene>
<dbReference type="EMBL" id="CP023483">
    <property type="protein sequence ID" value="ATF27157.1"/>
    <property type="molecule type" value="Genomic_DNA"/>
</dbReference>
<reference evidence="2 4" key="1">
    <citation type="submission" date="2017-09" db="EMBL/GenBank/DDBJ databases">
        <title>Complete Genome Sequences of Two Strains of the Meat Spoilage Bacterium Brochothrix thermosphacta Isolated from Ground Chicken.</title>
        <authorList>
            <person name="Paoli G.C."/>
            <person name="Wijey C."/>
            <person name="Chen C.-Y."/>
            <person name="Nguyen L."/>
            <person name="Yan X."/>
            <person name="Irwin P.L."/>
        </authorList>
    </citation>
    <scope>NUCLEOTIDE SEQUENCE [LARGE SCALE GENOMIC DNA]</scope>
    <source>
        <strain evidence="2 4">BI</strain>
    </source>
</reference>
<dbReference type="Proteomes" id="UP000270190">
    <property type="component" value="Unassembled WGS sequence"/>
</dbReference>
<dbReference type="Pfam" id="PF13302">
    <property type="entry name" value="Acetyltransf_3"/>
    <property type="match status" value="1"/>
</dbReference>
<evidence type="ECO:0000313" key="3">
    <source>
        <dbReference type="EMBL" id="SPP27859.1"/>
    </source>
</evidence>
<keyword evidence="4" id="KW-1185">Reference proteome</keyword>
<dbReference type="SUPFAM" id="SSF55729">
    <property type="entry name" value="Acyl-CoA N-acyltransferases (Nat)"/>
    <property type="match status" value="1"/>
</dbReference>
<evidence type="ECO:0000313" key="5">
    <source>
        <dbReference type="Proteomes" id="UP000270190"/>
    </source>
</evidence>
<feature type="domain" description="N-acetyltransferase" evidence="1">
    <location>
        <begin position="7"/>
        <end position="164"/>
    </location>
</feature>
<dbReference type="STRING" id="2756.BFR44_03425"/>
<dbReference type="PANTHER" id="PTHR43792">
    <property type="entry name" value="GNAT FAMILY, PUTATIVE (AFU_ORTHOLOGUE AFUA_3G00765)-RELATED-RELATED"/>
    <property type="match status" value="1"/>
</dbReference>
<dbReference type="Proteomes" id="UP000243591">
    <property type="component" value="Chromosome"/>
</dbReference>
<sequence length="171" mass="19745">MITTERLFLREMTTKDFTDLCLILQDDKVMTAYEGAFNDTEVSDWLAKQQRNYRDHGIGLWAVILKENGRFIGQCGLTWQEVEGEHLLEVGYLFNADYWHQGFATEAAIACKKYAFKRLGADKVFSIIRDTNRASQAVALRNQMTPIKTIIKHYRQIDMPHTVYCVEKGGQ</sequence>
<dbReference type="OrthoDB" id="9798081at2"/>
<organism evidence="2 4">
    <name type="scientific">Brochothrix thermosphacta</name>
    <name type="common">Microbacterium thermosphactum</name>
    <dbReference type="NCBI Taxonomy" id="2756"/>
    <lineage>
        <taxon>Bacteria</taxon>
        <taxon>Bacillati</taxon>
        <taxon>Bacillota</taxon>
        <taxon>Bacilli</taxon>
        <taxon>Bacillales</taxon>
        <taxon>Listeriaceae</taxon>
        <taxon>Brochothrix</taxon>
    </lineage>
</organism>
<evidence type="ECO:0000313" key="2">
    <source>
        <dbReference type="EMBL" id="ATF27157.1"/>
    </source>
</evidence>
<dbReference type="EMBL" id="OUNC01000011">
    <property type="protein sequence ID" value="SPP27859.1"/>
    <property type="molecule type" value="Genomic_DNA"/>
</dbReference>
<dbReference type="RefSeq" id="WP_029091795.1">
    <property type="nucleotide sequence ID" value="NZ_CBCPIX010000001.1"/>
</dbReference>
<dbReference type="PROSITE" id="PS51186">
    <property type="entry name" value="GNAT"/>
    <property type="match status" value="1"/>
</dbReference>
<name>A0A1D2LL48_BROTH</name>
<keyword evidence="2" id="KW-0808">Transferase</keyword>
<reference evidence="5" key="2">
    <citation type="submission" date="2018-04" db="EMBL/GenBank/DDBJ databases">
        <authorList>
            <person name="Illikoud N."/>
        </authorList>
    </citation>
    <scope>NUCLEOTIDE SEQUENCE [LARGE SCALE GENOMIC DNA]</scope>
</reference>